<comment type="similarity">
    <text evidence="1">Belongs to the inositol monophosphatase superfamily.</text>
</comment>
<evidence type="ECO:0000313" key="5">
    <source>
        <dbReference type="EMBL" id="AZN73935.1"/>
    </source>
</evidence>
<proteinExistence type="inferred from homology"/>
<comment type="cofactor">
    <cofactor evidence="4">
        <name>Mg(2+)</name>
        <dbReference type="ChEBI" id="CHEBI:18420"/>
    </cofactor>
</comment>
<keyword evidence="3 4" id="KW-0460">Magnesium</keyword>
<evidence type="ECO:0000256" key="4">
    <source>
        <dbReference type="PIRSR" id="PIRSR600760-2"/>
    </source>
</evidence>
<evidence type="ECO:0000313" key="6">
    <source>
        <dbReference type="Proteomes" id="UP000268192"/>
    </source>
</evidence>
<dbReference type="PROSITE" id="PS00630">
    <property type="entry name" value="IMP_2"/>
    <property type="match status" value="1"/>
</dbReference>
<dbReference type="InterPro" id="IPR000760">
    <property type="entry name" value="Inositol_monophosphatase-like"/>
</dbReference>
<feature type="binding site" evidence="4">
    <location>
        <position position="67"/>
    </location>
    <ligand>
        <name>Mg(2+)</name>
        <dbReference type="ChEBI" id="CHEBI:18420"/>
        <label>1</label>
        <note>catalytic</note>
    </ligand>
</feature>
<dbReference type="Gene3D" id="3.40.190.80">
    <property type="match status" value="1"/>
</dbReference>
<sequence>MRHFRNAPDVWYKNGGTSPVSAADMAVDSFLKDALLGARPDYGWLSEETVDAADRLTHRNVFVVDPIDGTRAFIEGMDTWCVSIAIVSDGTPVAGVLVAPALAETYSASQAGQARKNGQVMVGTAVDAGQPLRFAAPKPLVEGLSERLGRNVSRMPHIPSLAYRLAMVADGRLDATLVSAKARDWDIAAADLILSRVGGQVMTLSAETIAYNRAETDHGILVAGQAALMPGLAHAVAALHAPAAEH</sequence>
<feature type="binding site" evidence="4">
    <location>
        <position position="186"/>
    </location>
    <ligand>
        <name>Mg(2+)</name>
        <dbReference type="ChEBI" id="CHEBI:18420"/>
        <label>1</label>
        <note>catalytic</note>
    </ligand>
</feature>
<dbReference type="AlphaFoldDB" id="A0A3Q8XUK8"/>
<dbReference type="CDD" id="cd01638">
    <property type="entry name" value="CysQ"/>
    <property type="match status" value="1"/>
</dbReference>
<dbReference type="GO" id="GO:0046872">
    <property type="term" value="F:metal ion binding"/>
    <property type="evidence" value="ECO:0007669"/>
    <property type="project" value="UniProtKB-KW"/>
</dbReference>
<feature type="binding site" evidence="4">
    <location>
        <position position="47"/>
    </location>
    <ligand>
        <name>Mg(2+)</name>
        <dbReference type="ChEBI" id="CHEBI:18420"/>
        <label>1</label>
        <note>catalytic</note>
    </ligand>
</feature>
<evidence type="ECO:0000256" key="3">
    <source>
        <dbReference type="ARBA" id="ARBA00022842"/>
    </source>
</evidence>
<organism evidence="5 6">
    <name type="scientific">Georhizobium profundi</name>
    <dbReference type="NCBI Taxonomy" id="2341112"/>
    <lineage>
        <taxon>Bacteria</taxon>
        <taxon>Pseudomonadati</taxon>
        <taxon>Pseudomonadota</taxon>
        <taxon>Alphaproteobacteria</taxon>
        <taxon>Hyphomicrobiales</taxon>
        <taxon>Rhizobiaceae</taxon>
        <taxon>Georhizobium</taxon>
    </lineage>
</organism>
<dbReference type="PANTHER" id="PTHR20854:SF4">
    <property type="entry name" value="INOSITOL-1-MONOPHOSPHATASE-RELATED"/>
    <property type="match status" value="1"/>
</dbReference>
<reference evidence="5 6" key="1">
    <citation type="submission" date="2018-09" db="EMBL/GenBank/DDBJ databases">
        <title>Marinorhizobium profundi gen. nov., sp. nov., isolated from a deep-sea sediment sample from the New Britain Trench and proposal of Marinorhizobiaceae fam. nov. in the order Rhizobiales of the class Alphaproteobacteria.</title>
        <authorList>
            <person name="Cao J."/>
        </authorList>
    </citation>
    <scope>NUCLEOTIDE SEQUENCE [LARGE SCALE GENOMIC DNA]</scope>
    <source>
        <strain evidence="5 6">WS11</strain>
    </source>
</reference>
<evidence type="ECO:0000256" key="2">
    <source>
        <dbReference type="ARBA" id="ARBA00022723"/>
    </source>
</evidence>
<dbReference type="GO" id="GO:0046854">
    <property type="term" value="P:phosphatidylinositol phosphate biosynthetic process"/>
    <property type="evidence" value="ECO:0007669"/>
    <property type="project" value="InterPro"/>
</dbReference>
<dbReference type="GO" id="GO:0008934">
    <property type="term" value="F:inositol monophosphate 1-phosphatase activity"/>
    <property type="evidence" value="ECO:0007669"/>
    <property type="project" value="TreeGrafter"/>
</dbReference>
<feature type="binding site" evidence="4">
    <location>
        <position position="68"/>
    </location>
    <ligand>
        <name>Mg(2+)</name>
        <dbReference type="ChEBI" id="CHEBI:18420"/>
        <label>1</label>
        <note>catalytic</note>
    </ligand>
</feature>
<dbReference type="GO" id="GO:0007165">
    <property type="term" value="P:signal transduction"/>
    <property type="evidence" value="ECO:0007669"/>
    <property type="project" value="TreeGrafter"/>
</dbReference>
<feature type="binding site" evidence="4">
    <location>
        <position position="65"/>
    </location>
    <ligand>
        <name>Mg(2+)</name>
        <dbReference type="ChEBI" id="CHEBI:18420"/>
        <label>1</label>
        <note>catalytic</note>
    </ligand>
</feature>
<dbReference type="KEGG" id="abaw:D5400_18910"/>
<dbReference type="GO" id="GO:0006020">
    <property type="term" value="P:inositol metabolic process"/>
    <property type="evidence" value="ECO:0007669"/>
    <property type="project" value="TreeGrafter"/>
</dbReference>
<dbReference type="OrthoDB" id="9785695at2"/>
<evidence type="ECO:0000256" key="1">
    <source>
        <dbReference type="ARBA" id="ARBA00009759"/>
    </source>
</evidence>
<dbReference type="Pfam" id="PF00459">
    <property type="entry name" value="Inositol_P"/>
    <property type="match status" value="1"/>
</dbReference>
<dbReference type="InterPro" id="IPR020550">
    <property type="entry name" value="Inositol_monophosphatase_CS"/>
</dbReference>
<dbReference type="SUPFAM" id="SSF56655">
    <property type="entry name" value="Carbohydrate phosphatase"/>
    <property type="match status" value="1"/>
</dbReference>
<keyword evidence="2 4" id="KW-0479">Metal-binding</keyword>
<protein>
    <submittedName>
        <fullName evidence="5">3'(2'),5'-bisphosphate nucleotidase CysQ</fullName>
    </submittedName>
</protein>
<gene>
    <name evidence="5" type="ORF">D5400_18910</name>
</gene>
<dbReference type="PRINTS" id="PR00377">
    <property type="entry name" value="IMPHPHTASES"/>
</dbReference>
<name>A0A3Q8XUK8_9HYPH</name>
<dbReference type="Gene3D" id="3.30.540.10">
    <property type="entry name" value="Fructose-1,6-Bisphosphatase, subunit A, domain 1"/>
    <property type="match status" value="1"/>
</dbReference>
<keyword evidence="6" id="KW-1185">Reference proteome</keyword>
<dbReference type="Proteomes" id="UP000268192">
    <property type="component" value="Chromosome"/>
</dbReference>
<dbReference type="PANTHER" id="PTHR20854">
    <property type="entry name" value="INOSITOL MONOPHOSPHATASE"/>
    <property type="match status" value="1"/>
</dbReference>
<accession>A0A3Q8XUK8</accession>
<dbReference type="EMBL" id="CP032509">
    <property type="protein sequence ID" value="AZN73935.1"/>
    <property type="molecule type" value="Genomic_DNA"/>
</dbReference>